<evidence type="ECO:0000256" key="3">
    <source>
        <dbReference type="SAM" id="MobiDB-lite"/>
    </source>
</evidence>
<feature type="compositionally biased region" description="Low complexity" evidence="3">
    <location>
        <begin position="18"/>
        <end position="33"/>
    </location>
</feature>
<proteinExistence type="inferred from homology"/>
<sequence length="482" mass="53982">MWLHSGKFVRPKPRKSASVDMSNTSAVSSSTSSDEIRGNESGNSPMISNAEPTLMSVRHDGVGYAHTRLNVTHINTVGWPPYGLPPGYVPSMVTQGLPVPLYSTFQNPIYQNPYGMSNVPVSGASDENKDLRIFEQDKKPIYPRPGEDLLDFLLRIKESDSTIAMWPKCNVVFDKEAAKEFEKYKVEEKEKAELRKKIAEKEKETNELKRKIAEGKQKLGGQTPLNKCVNNTGVQPVNQKMKTVVMIDGKPDGFSQKTRKKNISEYVPLDPYKGHGVDFPPLPTMAKFAETGNSSNHPKCNKNVKKNLAGKRVMVENKGEKDEDLITDNFNTGFDDSLEAIFGVKQPIAVVSILPEEYSQVQEVESLEDDYYDVFPGSECLLLDDNMNPATFLHAYTCFPLAYATRQAAGAILQDIANSGVLFAILMCRHKADTYLMLLTTSSDAFYHLKDCRILSSKKGFKMQVWDVEKKLEDQLQESKII</sequence>
<comment type="caution">
    <text evidence="4">The sequence shown here is derived from an EMBL/GenBank/DDBJ whole genome shotgun (WGS) entry which is preliminary data.</text>
</comment>
<accession>A0A445C972</accession>
<evidence type="ECO:0000256" key="1">
    <source>
        <dbReference type="RuleBase" id="RU367048"/>
    </source>
</evidence>
<evidence type="ECO:0000313" key="4">
    <source>
        <dbReference type="EMBL" id="RYR47478.1"/>
    </source>
</evidence>
<keyword evidence="5" id="KW-1185">Reference proteome</keyword>
<comment type="function">
    <text evidence="1">Plays an important role in membrane trafficking through the secretory apparatus.</text>
</comment>
<organism evidence="4 5">
    <name type="scientific">Arachis hypogaea</name>
    <name type="common">Peanut</name>
    <dbReference type="NCBI Taxonomy" id="3818"/>
    <lineage>
        <taxon>Eukaryota</taxon>
        <taxon>Viridiplantae</taxon>
        <taxon>Streptophyta</taxon>
        <taxon>Embryophyta</taxon>
        <taxon>Tracheophyta</taxon>
        <taxon>Spermatophyta</taxon>
        <taxon>Magnoliopsida</taxon>
        <taxon>eudicotyledons</taxon>
        <taxon>Gunneridae</taxon>
        <taxon>Pentapetalae</taxon>
        <taxon>rosids</taxon>
        <taxon>fabids</taxon>
        <taxon>Fabales</taxon>
        <taxon>Fabaceae</taxon>
        <taxon>Papilionoideae</taxon>
        <taxon>50 kb inversion clade</taxon>
        <taxon>dalbergioids sensu lato</taxon>
        <taxon>Dalbergieae</taxon>
        <taxon>Pterocarpus clade</taxon>
        <taxon>Arachis</taxon>
    </lineage>
</organism>
<gene>
    <name evidence="4" type="ORF">Ahy_A07g033398</name>
</gene>
<protein>
    <recommendedName>
        <fullName evidence="1">Vacuolar fusion protein MON1 homolog</fullName>
    </recommendedName>
</protein>
<reference evidence="4 5" key="1">
    <citation type="submission" date="2019-01" db="EMBL/GenBank/DDBJ databases">
        <title>Sequencing of cultivated peanut Arachis hypogaea provides insights into genome evolution and oil improvement.</title>
        <authorList>
            <person name="Chen X."/>
        </authorList>
    </citation>
    <scope>NUCLEOTIDE SEQUENCE [LARGE SCALE GENOMIC DNA]</scope>
    <source>
        <strain evidence="5">cv. Fuhuasheng</strain>
        <tissue evidence="4">Leaves</tissue>
    </source>
</reference>
<feature type="region of interest" description="Disordered" evidence="3">
    <location>
        <begin position="1"/>
        <end position="49"/>
    </location>
</feature>
<dbReference type="AlphaFoldDB" id="A0A445C972"/>
<dbReference type="GO" id="GO:0006623">
    <property type="term" value="P:protein targeting to vacuole"/>
    <property type="evidence" value="ECO:0007669"/>
    <property type="project" value="UniProtKB-UniRule"/>
</dbReference>
<dbReference type="EMBL" id="SDMP01000007">
    <property type="protein sequence ID" value="RYR47478.1"/>
    <property type="molecule type" value="Genomic_DNA"/>
</dbReference>
<keyword evidence="2" id="KW-0175">Coiled coil</keyword>
<evidence type="ECO:0000256" key="2">
    <source>
        <dbReference type="SAM" id="Coils"/>
    </source>
</evidence>
<dbReference type="Proteomes" id="UP000289738">
    <property type="component" value="Chromosome A07"/>
</dbReference>
<dbReference type="PANTHER" id="PTHR13027:SF7">
    <property type="entry name" value="VACUOLAR FUSION PROTEIN MON1 HOMOLOG"/>
    <property type="match status" value="1"/>
</dbReference>
<dbReference type="InterPro" id="IPR004353">
    <property type="entry name" value="Mon1"/>
</dbReference>
<name>A0A445C972_ARAHY</name>
<feature type="compositionally biased region" description="Polar residues" evidence="3">
    <location>
        <begin position="40"/>
        <end position="49"/>
    </location>
</feature>
<dbReference type="STRING" id="3818.A0A445C972"/>
<feature type="coiled-coil region" evidence="2">
    <location>
        <begin position="177"/>
        <end position="218"/>
    </location>
</feature>
<dbReference type="PANTHER" id="PTHR13027">
    <property type="entry name" value="SAND PROTEIN-RELATED"/>
    <property type="match status" value="1"/>
</dbReference>
<comment type="similarity">
    <text evidence="1">Belongs to the MON1/SAND family.</text>
</comment>
<evidence type="ECO:0000313" key="5">
    <source>
        <dbReference type="Proteomes" id="UP000289738"/>
    </source>
</evidence>